<sequence length="71" mass="8264">MKYGDYIKFLEHGIIPDYSKKPAGYVASSIHDLLFLGYKPKQTLHKEIDGIIPQTWEVRSKEMKQVINELL</sequence>
<dbReference type="EMBL" id="BARV01012421">
    <property type="protein sequence ID" value="GAI03782.1"/>
    <property type="molecule type" value="Genomic_DNA"/>
</dbReference>
<organism evidence="1">
    <name type="scientific">marine sediment metagenome</name>
    <dbReference type="NCBI Taxonomy" id="412755"/>
    <lineage>
        <taxon>unclassified sequences</taxon>
        <taxon>metagenomes</taxon>
        <taxon>ecological metagenomes</taxon>
    </lineage>
</organism>
<reference evidence="1" key="1">
    <citation type="journal article" date="2014" name="Front. Microbiol.">
        <title>High frequency of phylogenetically diverse reductive dehalogenase-homologous genes in deep subseafloor sedimentary metagenomes.</title>
        <authorList>
            <person name="Kawai M."/>
            <person name="Futagami T."/>
            <person name="Toyoda A."/>
            <person name="Takaki Y."/>
            <person name="Nishi S."/>
            <person name="Hori S."/>
            <person name="Arai W."/>
            <person name="Tsubouchi T."/>
            <person name="Morono Y."/>
            <person name="Uchiyama I."/>
            <person name="Ito T."/>
            <person name="Fujiyama A."/>
            <person name="Inagaki F."/>
            <person name="Takami H."/>
        </authorList>
    </citation>
    <scope>NUCLEOTIDE SEQUENCE</scope>
    <source>
        <strain evidence="1">Expedition CK06-06</strain>
    </source>
</reference>
<evidence type="ECO:0000313" key="1">
    <source>
        <dbReference type="EMBL" id="GAI03782.1"/>
    </source>
</evidence>
<protein>
    <submittedName>
        <fullName evidence="1">Uncharacterized protein</fullName>
    </submittedName>
</protein>
<gene>
    <name evidence="1" type="ORF">S06H3_23014</name>
</gene>
<dbReference type="AlphaFoldDB" id="X1K9S8"/>
<comment type="caution">
    <text evidence="1">The sequence shown here is derived from an EMBL/GenBank/DDBJ whole genome shotgun (WGS) entry which is preliminary data.</text>
</comment>
<proteinExistence type="predicted"/>
<name>X1K9S8_9ZZZZ</name>
<accession>X1K9S8</accession>